<evidence type="ECO:0000313" key="2">
    <source>
        <dbReference type="EMBL" id="CAK7894378.1"/>
    </source>
</evidence>
<gene>
    <name evidence="2" type="ORF">CAAN4_A12134</name>
</gene>
<name>A0ABP0E9A8_9ASCO</name>
<protein>
    <recommendedName>
        <fullName evidence="1">Flo11 domain-containing protein</fullName>
    </recommendedName>
</protein>
<reference evidence="2 3" key="1">
    <citation type="submission" date="2024-01" db="EMBL/GenBank/DDBJ databases">
        <authorList>
            <consortium name="Genoscope - CEA"/>
            <person name="William W."/>
        </authorList>
    </citation>
    <scope>NUCLEOTIDE SEQUENCE [LARGE SCALE GENOMIC DNA]</scope>
    <source>
        <strain evidence="2 3">29B2s-10</strain>
    </source>
</reference>
<dbReference type="SMART" id="SM01213">
    <property type="entry name" value="Flo11"/>
    <property type="match status" value="1"/>
</dbReference>
<evidence type="ECO:0000313" key="3">
    <source>
        <dbReference type="Proteomes" id="UP001497600"/>
    </source>
</evidence>
<organism evidence="2 3">
    <name type="scientific">[Candida] anglica</name>
    <dbReference type="NCBI Taxonomy" id="148631"/>
    <lineage>
        <taxon>Eukaryota</taxon>
        <taxon>Fungi</taxon>
        <taxon>Dikarya</taxon>
        <taxon>Ascomycota</taxon>
        <taxon>Saccharomycotina</taxon>
        <taxon>Pichiomycetes</taxon>
        <taxon>Debaryomycetaceae</taxon>
        <taxon>Kurtzmaniella</taxon>
    </lineage>
</organism>
<accession>A0ABP0E9A8</accession>
<proteinExistence type="predicted"/>
<dbReference type="Proteomes" id="UP001497600">
    <property type="component" value="Chromosome A"/>
</dbReference>
<feature type="domain" description="Flo11" evidence="1">
    <location>
        <begin position="309"/>
        <end position="524"/>
    </location>
</feature>
<evidence type="ECO:0000259" key="1">
    <source>
        <dbReference type="PROSITE" id="PS51824"/>
    </source>
</evidence>
<sequence length="524" mass="59248">MHLSKSSKFAAALSVSTLVSGIEANHKFLYDDHADLASIEQNSRYCQSKDFFQVGGKIPKSELTGDSVKSFSKRDSSEAAYADFKADIRDIMNSESPEFDLEKRGWLSNYFSSVQTQISCIFSFAAKHSWSWSWGKRDLQDDELGELFANIIALSRRSEISDNEDANEKAKREIMNDIAADLCANILGLVARDVDTGIAKREFENFKSDFKADIRDIIDEMDSQKFDLSKRGWLSGFISSVQNQISCIFNSASKTSWKWSWGKREVSEGELTDVLANVIALASRSEIEGKGKREELSDLAAQISASVLGLFQRQESNGIDKRSLYDVGQGILNSFRYSVPDAYFTVSDVVWVKDDLYKVTINFESIESAKLFNNFQDELKTLSISGVGIGSSEILMWDGSSDSKVDDFSKWSSTILVKAEKHDGMYCMPHDFTLNFDWNARPTSVLHSVWSDYFDTKYKYTLSQDFENSFNMNKDKNSIDKRMLAYESPLYHSGTEFDISALSHWKASSNELPNFCWSSKCSTE</sequence>
<dbReference type="InterPro" id="IPR018789">
    <property type="entry name" value="Flo11"/>
</dbReference>
<dbReference type="Pfam" id="PF10182">
    <property type="entry name" value="Flo11"/>
    <property type="match status" value="1"/>
</dbReference>
<keyword evidence="3" id="KW-1185">Reference proteome</keyword>
<dbReference type="EMBL" id="OZ004253">
    <property type="protein sequence ID" value="CAK7894378.1"/>
    <property type="molecule type" value="Genomic_DNA"/>
</dbReference>
<dbReference type="PROSITE" id="PS51824">
    <property type="entry name" value="FLO11"/>
    <property type="match status" value="1"/>
</dbReference>